<gene>
    <name evidence="5" type="ORF">GON03_11325</name>
</gene>
<keyword evidence="3" id="KW-0804">Transcription</keyword>
<evidence type="ECO:0000256" key="1">
    <source>
        <dbReference type="ARBA" id="ARBA00023015"/>
    </source>
</evidence>
<keyword evidence="1" id="KW-0805">Transcription regulation</keyword>
<reference evidence="5 6" key="1">
    <citation type="submission" date="2019-12" db="EMBL/GenBank/DDBJ databases">
        <authorList>
            <person name="Huq M.A."/>
        </authorList>
    </citation>
    <scope>NUCLEOTIDE SEQUENCE [LARGE SCALE GENOMIC DNA]</scope>
    <source>
        <strain evidence="5 6">MAH-18</strain>
    </source>
</reference>
<keyword evidence="6" id="KW-1185">Reference proteome</keyword>
<dbReference type="Proteomes" id="UP000473525">
    <property type="component" value="Unassembled WGS sequence"/>
</dbReference>
<organism evidence="5 6">
    <name type="scientific">Nocardioides agri</name>
    <dbReference type="NCBI Taxonomy" id="2682843"/>
    <lineage>
        <taxon>Bacteria</taxon>
        <taxon>Bacillati</taxon>
        <taxon>Actinomycetota</taxon>
        <taxon>Actinomycetes</taxon>
        <taxon>Propionibacteriales</taxon>
        <taxon>Nocardioidaceae</taxon>
        <taxon>Nocardioides</taxon>
    </lineage>
</organism>
<name>A0A6L6XR24_9ACTN</name>
<dbReference type="Pfam" id="PF19361">
    <property type="entry name" value="DUF5937"/>
    <property type="match status" value="1"/>
</dbReference>
<dbReference type="SUPFAM" id="SSF46785">
    <property type="entry name" value="Winged helix' DNA-binding domain"/>
    <property type="match status" value="1"/>
</dbReference>
<sequence>MAATVALGPDAPGRTRVRPAPLVEAMLALHVLAEPGHHPEQHPFVREMRALPPAFRADLARRRATFSHLPEQLINPHPDPTADLPVLLGALAEVDAEVAGLVADFWDLAFAAEWSRLLPTLERAGAAMAAEIADTGVLALLDRVAPWIAARPARHEVQFGCTASEDAAGQEPMLTFDVRGLPVTVVPSAFAAPHVYVDVETPAAVQFAVPVQAVVREASPPAGLAEALLACGSEARLRLLHALAERPRTVQELAPMLSMAPSTASRHLQRLAEHGLVTSERDGWYVLYRACPDRLEEVTRQLAGYAGGPRRSAPA</sequence>
<evidence type="ECO:0000256" key="3">
    <source>
        <dbReference type="ARBA" id="ARBA00023163"/>
    </source>
</evidence>
<dbReference type="PANTHER" id="PTHR33154">
    <property type="entry name" value="TRANSCRIPTIONAL REGULATOR, ARSR FAMILY"/>
    <property type="match status" value="1"/>
</dbReference>
<dbReference type="PANTHER" id="PTHR33154:SF33">
    <property type="entry name" value="TRANSCRIPTIONAL REPRESSOR SDPR"/>
    <property type="match status" value="1"/>
</dbReference>
<dbReference type="InterPro" id="IPR011991">
    <property type="entry name" value="ArsR-like_HTH"/>
</dbReference>
<dbReference type="InterPro" id="IPR036388">
    <property type="entry name" value="WH-like_DNA-bd_sf"/>
</dbReference>
<dbReference type="EMBL" id="WSEK01000004">
    <property type="protein sequence ID" value="MVQ49774.1"/>
    <property type="molecule type" value="Genomic_DNA"/>
</dbReference>
<dbReference type="SMART" id="SM00418">
    <property type="entry name" value="HTH_ARSR"/>
    <property type="match status" value="1"/>
</dbReference>
<evidence type="ECO:0000256" key="2">
    <source>
        <dbReference type="ARBA" id="ARBA00023125"/>
    </source>
</evidence>
<evidence type="ECO:0000313" key="5">
    <source>
        <dbReference type="EMBL" id="MVQ49774.1"/>
    </source>
</evidence>
<dbReference type="InterPro" id="IPR051081">
    <property type="entry name" value="HTH_MetalResp_TranReg"/>
</dbReference>
<protein>
    <submittedName>
        <fullName evidence="5">Metalloregulator ArsR/SmtB family transcription factor</fullName>
    </submittedName>
</protein>
<dbReference type="GO" id="GO:0003700">
    <property type="term" value="F:DNA-binding transcription factor activity"/>
    <property type="evidence" value="ECO:0007669"/>
    <property type="project" value="InterPro"/>
</dbReference>
<dbReference type="NCBIfam" id="NF033788">
    <property type="entry name" value="HTH_metalloreg"/>
    <property type="match status" value="1"/>
</dbReference>
<dbReference type="InterPro" id="IPR045981">
    <property type="entry name" value="DUF5937"/>
</dbReference>
<feature type="domain" description="HTH arsR-type" evidence="4">
    <location>
        <begin position="216"/>
        <end position="310"/>
    </location>
</feature>
<dbReference type="PRINTS" id="PR00778">
    <property type="entry name" value="HTHARSR"/>
</dbReference>
<dbReference type="PROSITE" id="PS50987">
    <property type="entry name" value="HTH_ARSR_2"/>
    <property type="match status" value="1"/>
</dbReference>
<evidence type="ECO:0000313" key="6">
    <source>
        <dbReference type="Proteomes" id="UP000473525"/>
    </source>
</evidence>
<accession>A0A6L6XR24</accession>
<dbReference type="InterPro" id="IPR012318">
    <property type="entry name" value="HTH_CRP"/>
</dbReference>
<dbReference type="RefSeq" id="WP_157342590.1">
    <property type="nucleotide sequence ID" value="NZ_WSEK01000004.1"/>
</dbReference>
<keyword evidence="2" id="KW-0238">DNA-binding</keyword>
<comment type="caution">
    <text evidence="5">The sequence shown here is derived from an EMBL/GenBank/DDBJ whole genome shotgun (WGS) entry which is preliminary data.</text>
</comment>
<dbReference type="AlphaFoldDB" id="A0A6L6XR24"/>
<dbReference type="InterPro" id="IPR036390">
    <property type="entry name" value="WH_DNA-bd_sf"/>
</dbReference>
<evidence type="ECO:0000259" key="4">
    <source>
        <dbReference type="PROSITE" id="PS50987"/>
    </source>
</evidence>
<dbReference type="InterPro" id="IPR001845">
    <property type="entry name" value="HTH_ArsR_DNA-bd_dom"/>
</dbReference>
<dbReference type="Pfam" id="PF01022">
    <property type="entry name" value="HTH_5"/>
    <property type="match status" value="1"/>
</dbReference>
<dbReference type="CDD" id="cd00090">
    <property type="entry name" value="HTH_ARSR"/>
    <property type="match status" value="1"/>
</dbReference>
<dbReference type="Gene3D" id="1.10.10.10">
    <property type="entry name" value="Winged helix-like DNA-binding domain superfamily/Winged helix DNA-binding domain"/>
    <property type="match status" value="1"/>
</dbReference>
<dbReference type="SMART" id="SM00419">
    <property type="entry name" value="HTH_CRP"/>
    <property type="match status" value="1"/>
</dbReference>
<dbReference type="GO" id="GO:0003677">
    <property type="term" value="F:DNA binding"/>
    <property type="evidence" value="ECO:0007669"/>
    <property type="project" value="UniProtKB-KW"/>
</dbReference>
<proteinExistence type="predicted"/>